<feature type="region of interest" description="Disordered" evidence="10">
    <location>
        <begin position="352"/>
        <end position="381"/>
    </location>
</feature>
<dbReference type="SMART" id="SM00384">
    <property type="entry name" value="AT_hook"/>
    <property type="match status" value="6"/>
</dbReference>
<evidence type="ECO:0000256" key="10">
    <source>
        <dbReference type="SAM" id="MobiDB-lite"/>
    </source>
</evidence>
<accession>A0A0J6Y578</accession>
<dbReference type="GO" id="GO:0000785">
    <property type="term" value="C:chromatin"/>
    <property type="evidence" value="ECO:0007669"/>
    <property type="project" value="InterPro"/>
</dbReference>
<reference evidence="12" key="1">
    <citation type="journal article" date="2010" name="Genome Res.">
        <title>Population genomic sequencing of Coccidioides fungi reveals recent hybridization and transposon control.</title>
        <authorList>
            <person name="Neafsey D.E."/>
            <person name="Barker B.M."/>
            <person name="Sharpton T.J."/>
            <person name="Stajich J.E."/>
            <person name="Park D.J."/>
            <person name="Whiston E."/>
            <person name="Hung C.-Y."/>
            <person name="McMahan C."/>
            <person name="White J."/>
            <person name="Sykes S."/>
            <person name="Heiman D."/>
            <person name="Young S."/>
            <person name="Zeng Q."/>
            <person name="Abouelleil A."/>
            <person name="Aftuck L."/>
            <person name="Bessette D."/>
            <person name="Brown A."/>
            <person name="FitzGerald M."/>
            <person name="Lui A."/>
            <person name="Macdonald J.P."/>
            <person name="Priest M."/>
            <person name="Orbach M.J."/>
            <person name="Galgiani J.N."/>
            <person name="Kirkland T.N."/>
            <person name="Cole G.T."/>
            <person name="Birren B.W."/>
            <person name="Henn M.R."/>
            <person name="Taylor J.W."/>
            <person name="Rounsley S.D."/>
        </authorList>
    </citation>
    <scope>NUCLEOTIDE SEQUENCE [LARGE SCALE GENOMIC DNA]</scope>
    <source>
        <strain evidence="12">RMSCC 2394</strain>
    </source>
</reference>
<proteinExistence type="inferred from homology"/>
<dbReference type="PRINTS" id="PR00930">
    <property type="entry name" value="HIGHMOBLTYIY"/>
</dbReference>
<dbReference type="Proteomes" id="UP000054565">
    <property type="component" value="Unassembled WGS sequence"/>
</dbReference>
<evidence type="ECO:0000256" key="3">
    <source>
        <dbReference type="ARBA" id="ARBA00022553"/>
    </source>
</evidence>
<evidence type="ECO:0008006" key="13">
    <source>
        <dbReference type="Google" id="ProtNLM"/>
    </source>
</evidence>
<dbReference type="PANTHER" id="PTHR23341:SF2">
    <property type="entry name" value="HIGH MOBILITY GROUP PROTEIN HMG-12"/>
    <property type="match status" value="1"/>
</dbReference>
<evidence type="ECO:0000256" key="1">
    <source>
        <dbReference type="ARBA" id="ARBA00004123"/>
    </source>
</evidence>
<evidence type="ECO:0000256" key="6">
    <source>
        <dbReference type="ARBA" id="ARBA00023015"/>
    </source>
</evidence>
<keyword evidence="4" id="KW-0677">Repeat</keyword>
<dbReference type="GO" id="GO:0005634">
    <property type="term" value="C:nucleus"/>
    <property type="evidence" value="ECO:0007669"/>
    <property type="project" value="UniProtKB-SubCell"/>
</dbReference>
<name>A0A0J6Y578_COCIT</name>
<evidence type="ECO:0000256" key="7">
    <source>
        <dbReference type="ARBA" id="ARBA00023125"/>
    </source>
</evidence>
<dbReference type="GO" id="GO:0010557">
    <property type="term" value="P:positive regulation of macromolecule biosynthetic process"/>
    <property type="evidence" value="ECO:0007669"/>
    <property type="project" value="UniProtKB-ARBA"/>
</dbReference>
<organism evidence="11 12">
    <name type="scientific">Coccidioides immitis RMSCC 2394</name>
    <dbReference type="NCBI Taxonomy" id="404692"/>
    <lineage>
        <taxon>Eukaryota</taxon>
        <taxon>Fungi</taxon>
        <taxon>Dikarya</taxon>
        <taxon>Ascomycota</taxon>
        <taxon>Pezizomycotina</taxon>
        <taxon>Eurotiomycetes</taxon>
        <taxon>Eurotiomycetidae</taxon>
        <taxon>Onygenales</taxon>
        <taxon>Onygenaceae</taxon>
        <taxon>Coccidioides</taxon>
    </lineage>
</organism>
<gene>
    <name evidence="11" type="ORF">CIRG_03509</name>
</gene>
<comment type="similarity">
    <text evidence="2">Belongs to the HMGA family.</text>
</comment>
<evidence type="ECO:0000256" key="9">
    <source>
        <dbReference type="ARBA" id="ARBA00023242"/>
    </source>
</evidence>
<keyword evidence="7" id="KW-0238">DNA-binding</keyword>
<dbReference type="GO" id="GO:0003677">
    <property type="term" value="F:DNA binding"/>
    <property type="evidence" value="ECO:0007669"/>
    <property type="project" value="UniProtKB-KW"/>
</dbReference>
<evidence type="ECO:0000256" key="2">
    <source>
        <dbReference type="ARBA" id="ARBA00010812"/>
    </source>
</evidence>
<feature type="compositionally biased region" description="Basic residues" evidence="10">
    <location>
        <begin position="37"/>
        <end position="46"/>
    </location>
</feature>
<keyword evidence="8" id="KW-0804">Transcription</keyword>
<feature type="region of interest" description="Disordered" evidence="10">
    <location>
        <begin position="1"/>
        <end position="185"/>
    </location>
</feature>
<dbReference type="STRING" id="404692.A0A0J6Y578"/>
<dbReference type="GO" id="GO:0006355">
    <property type="term" value="P:regulation of DNA-templated transcription"/>
    <property type="evidence" value="ECO:0007669"/>
    <property type="project" value="InterPro"/>
</dbReference>
<evidence type="ECO:0000313" key="12">
    <source>
        <dbReference type="Proteomes" id="UP000054565"/>
    </source>
</evidence>
<dbReference type="Pfam" id="PF02178">
    <property type="entry name" value="AT_hook"/>
    <property type="match status" value="5"/>
</dbReference>
<dbReference type="InterPro" id="IPR000116">
    <property type="entry name" value="HMGA"/>
</dbReference>
<evidence type="ECO:0000256" key="4">
    <source>
        <dbReference type="ARBA" id="ARBA00022737"/>
    </source>
</evidence>
<sequence length="381" mass="41266">MVQGTAPEQPLKRKRGRPRKEGGPAKPKPVVLDHTGQPRKRGRPRKYPLDTTAPPAAKPQNVSDDNLQKRGRGRPRKSDSLPPKPVAAPGPEQGPEATPRRGRPRKEHGAQPAEVVPDVAAQTVMQSKRGRGRPKKSEGTIMTEEATQPVKAPSALGRGRPKKLSTATSGSANGLAQQSSASSASNPLAKMVVGSYELKCATVENEWPHVAVGMEMTILESEETYGLGFIAGFNLGIVEGTMLLAADKESLEKLYNKMSKGENRSLYGTFGSNENDGDDGDEGRTFKKRKTSAASSKRLYMFWRGRQTGEGEIYSGRNNGHLDFSESKKIVRFNGVGGFPAMGNECKFSGVKRSDEVSVPPQPWSDFSERAAAEASAARWR</sequence>
<keyword evidence="5" id="KW-0007">Acetylation</keyword>
<dbReference type="PRINTS" id="PR00929">
    <property type="entry name" value="ATHOOK"/>
</dbReference>
<dbReference type="GO" id="GO:0003712">
    <property type="term" value="F:transcription coregulator activity"/>
    <property type="evidence" value="ECO:0007669"/>
    <property type="project" value="TreeGrafter"/>
</dbReference>
<dbReference type="InterPro" id="IPR017956">
    <property type="entry name" value="AT_hook_DNA-bd_motif"/>
</dbReference>
<protein>
    <recommendedName>
        <fullName evidence="13">AT hook motif family protein</fullName>
    </recommendedName>
</protein>
<feature type="region of interest" description="Disordered" evidence="10">
    <location>
        <begin position="266"/>
        <end position="290"/>
    </location>
</feature>
<keyword evidence="3" id="KW-0597">Phosphoprotein</keyword>
<keyword evidence="9" id="KW-0539">Nucleus</keyword>
<comment type="subcellular location">
    <subcellularLocation>
        <location evidence="1">Nucleus</location>
    </subcellularLocation>
</comment>
<evidence type="ECO:0000256" key="5">
    <source>
        <dbReference type="ARBA" id="ARBA00022990"/>
    </source>
</evidence>
<evidence type="ECO:0000313" key="11">
    <source>
        <dbReference type="EMBL" id="KMP03816.1"/>
    </source>
</evidence>
<keyword evidence="6" id="KW-0805">Transcription regulation</keyword>
<feature type="compositionally biased region" description="Low complexity" evidence="10">
    <location>
        <begin position="169"/>
        <end position="185"/>
    </location>
</feature>
<dbReference type="PANTHER" id="PTHR23341">
    <property type="entry name" value="HIGH MOBILITY GROUP PROTEINS HMG-A AND C"/>
    <property type="match status" value="1"/>
</dbReference>
<dbReference type="AlphaFoldDB" id="A0A0J6Y578"/>
<evidence type="ECO:0000256" key="8">
    <source>
        <dbReference type="ARBA" id="ARBA00023163"/>
    </source>
</evidence>
<dbReference type="EMBL" id="DS028094">
    <property type="protein sequence ID" value="KMP03816.1"/>
    <property type="molecule type" value="Genomic_DNA"/>
</dbReference>